<reference evidence="2" key="1">
    <citation type="submission" date="2022-11" db="UniProtKB">
        <authorList>
            <consortium name="WormBaseParasite"/>
        </authorList>
    </citation>
    <scope>IDENTIFICATION</scope>
</reference>
<dbReference type="Proteomes" id="UP000887576">
    <property type="component" value="Unplaced"/>
</dbReference>
<organism evidence="1 2">
    <name type="scientific">Panagrolaimus sp. JU765</name>
    <dbReference type="NCBI Taxonomy" id="591449"/>
    <lineage>
        <taxon>Eukaryota</taxon>
        <taxon>Metazoa</taxon>
        <taxon>Ecdysozoa</taxon>
        <taxon>Nematoda</taxon>
        <taxon>Chromadorea</taxon>
        <taxon>Rhabditida</taxon>
        <taxon>Tylenchina</taxon>
        <taxon>Panagrolaimomorpha</taxon>
        <taxon>Panagrolaimoidea</taxon>
        <taxon>Panagrolaimidae</taxon>
        <taxon>Panagrolaimus</taxon>
    </lineage>
</organism>
<sequence>MEDGGYRASPTRTTPSFDSSKAPRCVVPLDNVRIPETQPFKLRCKFVGEPKPTIKWFKDGERIYSYEHVKLVENPDGTCELVVDSASKSDAGMYRCIAENDFGSARTTCEVTVQLKDRTKRNLDDQLREGNAPGFSIPLTMKRARPGDSVIFECLPYGKPFPTIKWLKDGIELVPGDGIKIENLDDGTQRLIVDNHQQKLNWH</sequence>
<accession>A0AC34QCS9</accession>
<name>A0AC34QCS9_9BILA</name>
<evidence type="ECO:0000313" key="1">
    <source>
        <dbReference type="Proteomes" id="UP000887576"/>
    </source>
</evidence>
<proteinExistence type="predicted"/>
<evidence type="ECO:0000313" key="2">
    <source>
        <dbReference type="WBParaSite" id="JU765_v2.g15075.t1"/>
    </source>
</evidence>
<protein>
    <submittedName>
        <fullName evidence="2">Ig-like domain-containing protein</fullName>
    </submittedName>
</protein>
<dbReference type="WBParaSite" id="JU765_v2.g15075.t1">
    <property type="protein sequence ID" value="JU765_v2.g15075.t1"/>
    <property type="gene ID" value="JU765_v2.g15075"/>
</dbReference>